<dbReference type="InterPro" id="IPR002545">
    <property type="entry name" value="CheW-lke_dom"/>
</dbReference>
<dbReference type="Gene3D" id="2.30.30.40">
    <property type="entry name" value="SH3 Domains"/>
    <property type="match status" value="1"/>
</dbReference>
<dbReference type="InterPro" id="IPR039315">
    <property type="entry name" value="CheW"/>
</dbReference>
<dbReference type="Proteomes" id="UP001523550">
    <property type="component" value="Unassembled WGS sequence"/>
</dbReference>
<dbReference type="EMBL" id="JALJYF010000002">
    <property type="protein sequence ID" value="MCP1728409.1"/>
    <property type="molecule type" value="Genomic_DNA"/>
</dbReference>
<evidence type="ECO:0000313" key="3">
    <source>
        <dbReference type="Proteomes" id="UP001523550"/>
    </source>
</evidence>
<dbReference type="SMART" id="SM00260">
    <property type="entry name" value="CheW"/>
    <property type="match status" value="1"/>
</dbReference>
<dbReference type="Gene3D" id="2.40.50.180">
    <property type="entry name" value="CheA-289, Domain 4"/>
    <property type="match status" value="1"/>
</dbReference>
<feature type="domain" description="CheW-like" evidence="1">
    <location>
        <begin position="43"/>
        <end position="184"/>
    </location>
</feature>
<gene>
    <name evidence="2" type="ORF">J2T60_002409</name>
</gene>
<evidence type="ECO:0000259" key="1">
    <source>
        <dbReference type="PROSITE" id="PS50851"/>
    </source>
</evidence>
<evidence type="ECO:0000313" key="2">
    <source>
        <dbReference type="EMBL" id="MCP1728409.1"/>
    </source>
</evidence>
<dbReference type="PANTHER" id="PTHR22617:SF43">
    <property type="entry name" value="PROTEIN PILI"/>
    <property type="match status" value="1"/>
</dbReference>
<dbReference type="InterPro" id="IPR036061">
    <property type="entry name" value="CheW-like_dom_sf"/>
</dbReference>
<sequence length="189" mass="21090">MAEITTLADLANQPFQLLQELDRRCRQAAAGRQQDATLEDGDEWVGVGIRIGDVSILVERDEVREVLTVPSMARVPGARSWLRGLANVRGQLLSVVDLQELAGGEPATISRSSRVVAVKHPEIPAGLMVDEVRGFRRFQPDEAVQEVPDVFSEEFRDFFRGGFKRGKDYWAVLSLRDLVESQLFLQAAK</sequence>
<proteinExistence type="predicted"/>
<dbReference type="SUPFAM" id="SSF50341">
    <property type="entry name" value="CheW-like"/>
    <property type="match status" value="1"/>
</dbReference>
<accession>A0ABT1GAS7</accession>
<protein>
    <submittedName>
        <fullName evidence="2">Twitching motility protein PilI</fullName>
    </submittedName>
</protein>
<keyword evidence="3" id="KW-1185">Reference proteome</keyword>
<dbReference type="PROSITE" id="PS50851">
    <property type="entry name" value="CHEW"/>
    <property type="match status" value="1"/>
</dbReference>
<name>A0ABT1GAS7_9GAMM</name>
<organism evidence="2 3">
    <name type="scientific">Natronospira proteinivora</name>
    <dbReference type="NCBI Taxonomy" id="1807133"/>
    <lineage>
        <taxon>Bacteria</taxon>
        <taxon>Pseudomonadati</taxon>
        <taxon>Pseudomonadota</taxon>
        <taxon>Gammaproteobacteria</taxon>
        <taxon>Natronospirales</taxon>
        <taxon>Natronospiraceae</taxon>
        <taxon>Natronospira</taxon>
    </lineage>
</organism>
<dbReference type="Pfam" id="PF01584">
    <property type="entry name" value="CheW"/>
    <property type="match status" value="1"/>
</dbReference>
<comment type="caution">
    <text evidence="2">The sequence shown here is derived from an EMBL/GenBank/DDBJ whole genome shotgun (WGS) entry which is preliminary data.</text>
</comment>
<dbReference type="RefSeq" id="WP_253450498.1">
    <property type="nucleotide sequence ID" value="NZ_JALJYF010000002.1"/>
</dbReference>
<reference evidence="2 3" key="1">
    <citation type="submission" date="2022-03" db="EMBL/GenBank/DDBJ databases">
        <title>Genomic Encyclopedia of Type Strains, Phase III (KMG-III): the genomes of soil and plant-associated and newly described type strains.</title>
        <authorList>
            <person name="Whitman W."/>
        </authorList>
    </citation>
    <scope>NUCLEOTIDE SEQUENCE [LARGE SCALE GENOMIC DNA]</scope>
    <source>
        <strain evidence="2 3">BSker1</strain>
    </source>
</reference>
<dbReference type="PANTHER" id="PTHR22617">
    <property type="entry name" value="CHEMOTAXIS SENSOR HISTIDINE KINASE-RELATED"/>
    <property type="match status" value="1"/>
</dbReference>